<dbReference type="Proteomes" id="UP000327157">
    <property type="component" value="Chromosome 3"/>
</dbReference>
<evidence type="ECO:0000313" key="2">
    <source>
        <dbReference type="Proteomes" id="UP000327157"/>
    </source>
</evidence>
<sequence length="64" mass="7169">MDLNEPSSSKWSSTTSIKFKHVRPLNCNGRSHVYPMAFVTDRVLASAECSTYSYPSCSSPQFSF</sequence>
<dbReference type="EMBL" id="SMOL01000402">
    <property type="protein sequence ID" value="KAB2615180.1"/>
    <property type="molecule type" value="Genomic_DNA"/>
</dbReference>
<organism evidence="1 2">
    <name type="scientific">Pyrus ussuriensis x Pyrus communis</name>
    <dbReference type="NCBI Taxonomy" id="2448454"/>
    <lineage>
        <taxon>Eukaryota</taxon>
        <taxon>Viridiplantae</taxon>
        <taxon>Streptophyta</taxon>
        <taxon>Embryophyta</taxon>
        <taxon>Tracheophyta</taxon>
        <taxon>Spermatophyta</taxon>
        <taxon>Magnoliopsida</taxon>
        <taxon>eudicotyledons</taxon>
        <taxon>Gunneridae</taxon>
        <taxon>Pentapetalae</taxon>
        <taxon>rosids</taxon>
        <taxon>fabids</taxon>
        <taxon>Rosales</taxon>
        <taxon>Rosaceae</taxon>
        <taxon>Amygdaloideae</taxon>
        <taxon>Maleae</taxon>
        <taxon>Pyrus</taxon>
    </lineage>
</organism>
<comment type="caution">
    <text evidence="1">The sequence shown here is derived from an EMBL/GenBank/DDBJ whole genome shotgun (WGS) entry which is preliminary data.</text>
</comment>
<reference evidence="1 2" key="1">
    <citation type="submission" date="2019-09" db="EMBL/GenBank/DDBJ databases">
        <authorList>
            <person name="Ou C."/>
        </authorList>
    </citation>
    <scope>NUCLEOTIDE SEQUENCE [LARGE SCALE GENOMIC DNA]</scope>
    <source>
        <strain evidence="1">S2</strain>
        <tissue evidence="1">Leaf</tissue>
    </source>
</reference>
<evidence type="ECO:0000313" key="1">
    <source>
        <dbReference type="EMBL" id="KAB2615180.1"/>
    </source>
</evidence>
<name>A0A5N5GPL0_9ROSA</name>
<gene>
    <name evidence="1" type="ORF">D8674_021768</name>
</gene>
<keyword evidence="1" id="KW-0946">Virion</keyword>
<dbReference type="AlphaFoldDB" id="A0A5N5GPL0"/>
<accession>A0A5N5GPL0</accession>
<proteinExistence type="predicted"/>
<keyword evidence="1" id="KW-0261">Viral envelope protein</keyword>
<protein>
    <submittedName>
        <fullName evidence="1">Outer envelope protein 80</fullName>
    </submittedName>
</protein>
<reference evidence="2" key="2">
    <citation type="submission" date="2019-10" db="EMBL/GenBank/DDBJ databases">
        <title>A de novo genome assembly of a pear dwarfing rootstock.</title>
        <authorList>
            <person name="Wang F."/>
            <person name="Wang J."/>
            <person name="Li S."/>
            <person name="Zhang Y."/>
            <person name="Fang M."/>
            <person name="Ma L."/>
            <person name="Zhao Y."/>
            <person name="Jiang S."/>
        </authorList>
    </citation>
    <scope>NUCLEOTIDE SEQUENCE [LARGE SCALE GENOMIC DNA]</scope>
</reference>
<reference evidence="1 2" key="3">
    <citation type="submission" date="2019-11" db="EMBL/GenBank/DDBJ databases">
        <title>A de novo genome assembly of a pear dwarfing rootstock.</title>
        <authorList>
            <person name="Wang F."/>
            <person name="Wang J."/>
            <person name="Li S."/>
            <person name="Zhang Y."/>
            <person name="Fang M."/>
            <person name="Ma L."/>
            <person name="Zhao Y."/>
            <person name="Jiang S."/>
        </authorList>
    </citation>
    <scope>NUCLEOTIDE SEQUENCE [LARGE SCALE GENOMIC DNA]</scope>
    <source>
        <strain evidence="1">S2</strain>
        <tissue evidence="1">Leaf</tissue>
    </source>
</reference>
<keyword evidence="2" id="KW-1185">Reference proteome</keyword>